<evidence type="ECO:0000256" key="7">
    <source>
        <dbReference type="ARBA" id="ARBA00022723"/>
    </source>
</evidence>
<feature type="binding site" evidence="15">
    <location>
        <position position="78"/>
    </location>
    <ligand>
        <name>Ca(2+)</name>
        <dbReference type="ChEBI" id="CHEBI:29108"/>
        <label>1</label>
    </ligand>
</feature>
<organism evidence="20 22">
    <name type="scientific">Papaver nudicaule</name>
    <name type="common">Iceland poppy</name>
    <dbReference type="NCBI Taxonomy" id="74823"/>
    <lineage>
        <taxon>Eukaryota</taxon>
        <taxon>Viridiplantae</taxon>
        <taxon>Streptophyta</taxon>
        <taxon>Embryophyta</taxon>
        <taxon>Tracheophyta</taxon>
        <taxon>Spermatophyta</taxon>
        <taxon>Magnoliopsida</taxon>
        <taxon>Ranunculales</taxon>
        <taxon>Papaveraceae</taxon>
        <taxon>Papaveroideae</taxon>
        <taxon>Papaver</taxon>
    </lineage>
</organism>
<evidence type="ECO:0000256" key="12">
    <source>
        <dbReference type="ARBA" id="ARBA00023324"/>
    </source>
</evidence>
<dbReference type="Proteomes" id="UP001177140">
    <property type="component" value="Unassembled WGS sequence"/>
</dbReference>
<accession>A0AA41VDA7</accession>
<dbReference type="GO" id="GO:0140825">
    <property type="term" value="F:lactoperoxidase activity"/>
    <property type="evidence" value="ECO:0007669"/>
    <property type="project" value="UniProtKB-EC"/>
</dbReference>
<dbReference type="GO" id="GO:0005576">
    <property type="term" value="C:extracellular region"/>
    <property type="evidence" value="ECO:0007669"/>
    <property type="project" value="UniProtKB-SubCell"/>
</dbReference>
<dbReference type="InterPro" id="IPR010255">
    <property type="entry name" value="Haem_peroxidase_sf"/>
</dbReference>
<feature type="disulfide bond" evidence="17">
    <location>
        <begin position="126"/>
        <end position="327"/>
    </location>
</feature>
<evidence type="ECO:0000256" key="5">
    <source>
        <dbReference type="ARBA" id="ARBA00022559"/>
    </source>
</evidence>
<feature type="binding site" evidence="15">
    <location>
        <position position="80"/>
    </location>
    <ligand>
        <name>Ca(2+)</name>
        <dbReference type="ChEBI" id="CHEBI:29108"/>
        <label>1</label>
    </ligand>
</feature>
<dbReference type="InterPro" id="IPR000823">
    <property type="entry name" value="Peroxidase_pln"/>
</dbReference>
<evidence type="ECO:0000256" key="11">
    <source>
        <dbReference type="ARBA" id="ARBA00023157"/>
    </source>
</evidence>
<dbReference type="PROSITE" id="PS50873">
    <property type="entry name" value="PEROXIDASE_4"/>
    <property type="match status" value="1"/>
</dbReference>
<protein>
    <recommendedName>
        <fullName evidence="4 18">Peroxidase</fullName>
        <ecNumber evidence="4 18">1.11.1.7</ecNumber>
    </recommendedName>
</protein>
<evidence type="ECO:0000259" key="19">
    <source>
        <dbReference type="PROSITE" id="PS50873"/>
    </source>
</evidence>
<dbReference type="Gene3D" id="1.10.420.10">
    <property type="entry name" value="Peroxidase, domain 2"/>
    <property type="match status" value="1"/>
</dbReference>
<keyword evidence="22" id="KW-1185">Reference proteome</keyword>
<dbReference type="EC" id="1.11.1.7" evidence="4 18"/>
<feature type="domain" description="Plant heme peroxidase family profile" evidence="19">
    <location>
        <begin position="29"/>
        <end position="331"/>
    </location>
</feature>
<comment type="similarity">
    <text evidence="3">Belongs to the peroxidase family. Ascorbate peroxidase subfamily.</text>
</comment>
<keyword evidence="7 15" id="KW-0479">Metal-binding</keyword>
<comment type="function">
    <text evidence="2">Removal of H(2)O(2), oxidation of toxic reductants, biosynthesis and degradation of lignin, suberization, auxin catabolism, response to environmental stresses such as wounding, pathogen attack and oxidative stress. These functions might be dependent on each isozyme/isoform in each plant tissue.</text>
</comment>
<dbReference type="FunFam" id="1.10.520.10:FF:000008">
    <property type="entry name" value="Peroxidase"/>
    <property type="match status" value="1"/>
</dbReference>
<feature type="binding site" evidence="15">
    <location>
        <position position="259"/>
    </location>
    <ligand>
        <name>Ca(2+)</name>
        <dbReference type="ChEBI" id="CHEBI:29108"/>
        <label>2</label>
    </ligand>
</feature>
<dbReference type="PROSITE" id="PS00436">
    <property type="entry name" value="PEROXIDASE_2"/>
    <property type="match status" value="1"/>
</dbReference>
<evidence type="ECO:0000256" key="13">
    <source>
        <dbReference type="PIRSR" id="PIRSR600823-1"/>
    </source>
</evidence>
<dbReference type="CDD" id="cd00693">
    <property type="entry name" value="secretory_peroxidase"/>
    <property type="match status" value="1"/>
</dbReference>
<dbReference type="SUPFAM" id="SSF48113">
    <property type="entry name" value="Heme-dependent peroxidases"/>
    <property type="match status" value="1"/>
</dbReference>
<keyword evidence="11 17" id="KW-1015">Disulfide bond</keyword>
<dbReference type="PANTHER" id="PTHR31517">
    <property type="match status" value="1"/>
</dbReference>
<comment type="cofactor">
    <cofactor evidence="15 18">
        <name>Ca(2+)</name>
        <dbReference type="ChEBI" id="CHEBI:29108"/>
    </cofactor>
    <text evidence="15 18">Binds 2 calcium ions per subunit.</text>
</comment>
<feature type="disulfide bond" evidence="17">
    <location>
        <begin position="205"/>
        <end position="237"/>
    </location>
</feature>
<comment type="subcellular location">
    <subcellularLocation>
        <location evidence="18">Secreted</location>
    </subcellularLocation>
</comment>
<feature type="chain" id="PRO_5041513916" description="Peroxidase" evidence="18">
    <location>
        <begin position="21"/>
        <end position="335"/>
    </location>
</feature>
<dbReference type="InterPro" id="IPR002016">
    <property type="entry name" value="Haem_peroxidase"/>
</dbReference>
<keyword evidence="6 18" id="KW-0349">Heme</keyword>
<evidence type="ECO:0000313" key="20">
    <source>
        <dbReference type="EMBL" id="MCL7039140.1"/>
    </source>
</evidence>
<keyword evidence="15 18" id="KW-0106">Calcium</keyword>
<evidence type="ECO:0000256" key="17">
    <source>
        <dbReference type="PIRSR" id="PIRSR600823-5"/>
    </source>
</evidence>
<dbReference type="PRINTS" id="PR00458">
    <property type="entry name" value="PEROXIDASE"/>
</dbReference>
<keyword evidence="8 18" id="KW-0732">Signal</keyword>
<comment type="similarity">
    <text evidence="18">Belongs to the peroxidase family. Classical plant (class III) peroxidase subfamily.</text>
</comment>
<dbReference type="InterPro" id="IPR019793">
    <property type="entry name" value="Peroxidases_heam-ligand_BS"/>
</dbReference>
<dbReference type="PROSITE" id="PS00435">
    <property type="entry name" value="PEROXIDASE_1"/>
    <property type="match status" value="1"/>
</dbReference>
<keyword evidence="5 18" id="KW-0575">Peroxidase</keyword>
<feature type="disulfide bond" evidence="17">
    <location>
        <begin position="39"/>
        <end position="120"/>
    </location>
</feature>
<evidence type="ECO:0000313" key="21">
    <source>
        <dbReference type="EMBL" id="MCL7041367.1"/>
    </source>
</evidence>
<dbReference type="GO" id="GO:0042744">
    <property type="term" value="P:hydrogen peroxide catabolic process"/>
    <property type="evidence" value="ECO:0007669"/>
    <property type="project" value="UniProtKB-KW"/>
</dbReference>
<feature type="binding site" evidence="15">
    <location>
        <position position="199"/>
    </location>
    <ligand>
        <name>Ca(2+)</name>
        <dbReference type="ChEBI" id="CHEBI:29108"/>
        <label>2</label>
    </ligand>
</feature>
<feature type="binding site" evidence="15">
    <location>
        <position position="71"/>
    </location>
    <ligand>
        <name>Ca(2+)</name>
        <dbReference type="ChEBI" id="CHEBI:29108"/>
        <label>1</label>
    </ligand>
</feature>
<dbReference type="PANTHER" id="PTHR31517:SF17">
    <property type="entry name" value="PEROXIDASE 6"/>
    <property type="match status" value="1"/>
</dbReference>
<dbReference type="GO" id="GO:0046872">
    <property type="term" value="F:metal ion binding"/>
    <property type="evidence" value="ECO:0007669"/>
    <property type="project" value="UniProtKB-UniRule"/>
</dbReference>
<evidence type="ECO:0000256" key="6">
    <source>
        <dbReference type="ARBA" id="ARBA00022617"/>
    </source>
</evidence>
<keyword evidence="18" id="KW-0964">Secreted</keyword>
<evidence type="ECO:0000256" key="10">
    <source>
        <dbReference type="ARBA" id="ARBA00023004"/>
    </source>
</evidence>
<keyword evidence="12 18" id="KW-0376">Hydrogen peroxide</keyword>
<dbReference type="GO" id="GO:0020037">
    <property type="term" value="F:heme binding"/>
    <property type="evidence" value="ECO:0007669"/>
    <property type="project" value="UniProtKB-UniRule"/>
</dbReference>
<dbReference type="GO" id="GO:0006979">
    <property type="term" value="P:response to oxidative stress"/>
    <property type="evidence" value="ECO:0007669"/>
    <property type="project" value="UniProtKB-UniRule"/>
</dbReference>
<evidence type="ECO:0000256" key="1">
    <source>
        <dbReference type="ARBA" id="ARBA00000189"/>
    </source>
</evidence>
<sequence>MALSMPPLKFFFAIFLVSSSFHFLPSESKLSKDYYAKSCPKFESIIQDVITTKQINNPTSAGATLRLFFHDCMVEGCDASVLIASNSFNKAERDADINLSLPGDAFDVVVRAKTALELACPGIVSCSDILAVAARDLVTMVGGPFYNVRLGRKDGFVSQASRVPANLPKSEMPMDEIIKLFHAKGFSVEEMVALTGAHTIGFSHCKEFADRLFSHSKTSQVDPDLNPKFAEGLKKVCGSYKTNPTMSAFNDVITPNKFDNMYYQNIQRGLGLLASDNALIKHPRTKNFTILYATNQTAFFEAFSHAMEKLSVLGIKTGHKGEVRHRCDAFNSIKV</sequence>
<dbReference type="PRINTS" id="PR00461">
    <property type="entry name" value="PLPEROXIDASE"/>
</dbReference>
<feature type="binding site" evidence="15">
    <location>
        <position position="254"/>
    </location>
    <ligand>
        <name>Ca(2+)</name>
        <dbReference type="ChEBI" id="CHEBI:29108"/>
        <label>2</label>
    </ligand>
</feature>
<feature type="disulfide bond" evidence="17">
    <location>
        <begin position="72"/>
        <end position="77"/>
    </location>
</feature>
<dbReference type="EMBL" id="JAJJMA010198076">
    <property type="protein sequence ID" value="MCL7039140.1"/>
    <property type="molecule type" value="Genomic_DNA"/>
</dbReference>
<feature type="binding site" evidence="15">
    <location>
        <position position="92"/>
    </location>
    <ligand>
        <name>Ca(2+)</name>
        <dbReference type="ChEBI" id="CHEBI:29108"/>
        <label>1</label>
    </ligand>
</feature>
<dbReference type="Gene3D" id="1.10.520.10">
    <property type="match status" value="1"/>
</dbReference>
<dbReference type="AlphaFoldDB" id="A0AA41VDA7"/>
<feature type="binding site" evidence="15">
    <location>
        <position position="74"/>
    </location>
    <ligand>
        <name>Ca(2+)</name>
        <dbReference type="ChEBI" id="CHEBI:29108"/>
        <label>1</label>
    </ligand>
</feature>
<evidence type="ECO:0000256" key="8">
    <source>
        <dbReference type="ARBA" id="ARBA00022729"/>
    </source>
</evidence>
<evidence type="ECO:0000256" key="3">
    <source>
        <dbReference type="ARBA" id="ARBA00006873"/>
    </source>
</evidence>
<dbReference type="Pfam" id="PF00141">
    <property type="entry name" value="peroxidase"/>
    <property type="match status" value="1"/>
</dbReference>
<comment type="cofactor">
    <cofactor evidence="15 18">
        <name>heme b</name>
        <dbReference type="ChEBI" id="CHEBI:60344"/>
    </cofactor>
    <text evidence="15 18">Binds 1 heme b (iron(II)-protoporphyrin IX) group per subunit.</text>
</comment>
<comment type="caution">
    <text evidence="20">The sequence shown here is derived from an EMBL/GenBank/DDBJ whole genome shotgun (WGS) entry which is preliminary data.</text>
</comment>
<keyword evidence="9 18" id="KW-0560">Oxidoreductase</keyword>
<evidence type="ECO:0000256" key="18">
    <source>
        <dbReference type="RuleBase" id="RU362060"/>
    </source>
</evidence>
<feature type="site" description="Transition state stabilizer" evidence="16">
    <location>
        <position position="66"/>
    </location>
</feature>
<dbReference type="EMBL" id="JAJJMA010223027">
    <property type="protein sequence ID" value="MCL7041367.1"/>
    <property type="molecule type" value="Genomic_DNA"/>
</dbReference>
<evidence type="ECO:0000256" key="14">
    <source>
        <dbReference type="PIRSR" id="PIRSR600823-2"/>
    </source>
</evidence>
<feature type="signal peptide" evidence="18">
    <location>
        <begin position="1"/>
        <end position="20"/>
    </location>
</feature>
<feature type="binding site" evidence="15">
    <location>
        <position position="251"/>
    </location>
    <ligand>
        <name>Ca(2+)</name>
        <dbReference type="ChEBI" id="CHEBI:29108"/>
        <label>2</label>
    </ligand>
</feature>
<reference evidence="20" key="1">
    <citation type="submission" date="2022-03" db="EMBL/GenBank/DDBJ databases">
        <title>A functionally conserved STORR gene fusion in Papaver species that diverged 16.8 million years ago.</title>
        <authorList>
            <person name="Catania T."/>
        </authorList>
    </citation>
    <scope>NUCLEOTIDE SEQUENCE</scope>
    <source>
        <strain evidence="20">S-191538</strain>
    </source>
</reference>
<evidence type="ECO:0000256" key="9">
    <source>
        <dbReference type="ARBA" id="ARBA00023002"/>
    </source>
</evidence>
<feature type="active site" description="Proton acceptor" evidence="13">
    <location>
        <position position="70"/>
    </location>
</feature>
<feature type="binding site" description="axial binding residue" evidence="15">
    <location>
        <position position="198"/>
    </location>
    <ligand>
        <name>heme b</name>
        <dbReference type="ChEBI" id="CHEBI:60344"/>
    </ligand>
    <ligandPart>
        <name>Fe</name>
        <dbReference type="ChEBI" id="CHEBI:18248"/>
    </ligandPart>
</feature>
<name>A0AA41VDA7_PAPNU</name>
<evidence type="ECO:0000256" key="4">
    <source>
        <dbReference type="ARBA" id="ARBA00012313"/>
    </source>
</evidence>
<comment type="catalytic activity">
    <reaction evidence="1 18">
        <text>2 a phenolic donor + H2O2 = 2 a phenolic radical donor + 2 H2O</text>
        <dbReference type="Rhea" id="RHEA:56136"/>
        <dbReference type="ChEBI" id="CHEBI:15377"/>
        <dbReference type="ChEBI" id="CHEBI:16240"/>
        <dbReference type="ChEBI" id="CHEBI:139520"/>
        <dbReference type="ChEBI" id="CHEBI:139521"/>
        <dbReference type="EC" id="1.11.1.7"/>
    </reaction>
</comment>
<keyword evidence="10 15" id="KW-0408">Iron</keyword>
<evidence type="ECO:0000256" key="16">
    <source>
        <dbReference type="PIRSR" id="PIRSR600823-4"/>
    </source>
</evidence>
<feature type="binding site" evidence="14">
    <location>
        <position position="168"/>
    </location>
    <ligand>
        <name>substrate</name>
    </ligand>
</feature>
<dbReference type="InterPro" id="IPR019794">
    <property type="entry name" value="Peroxidases_AS"/>
</dbReference>
<evidence type="ECO:0000256" key="15">
    <source>
        <dbReference type="PIRSR" id="PIRSR600823-3"/>
    </source>
</evidence>
<proteinExistence type="inferred from homology"/>
<dbReference type="InterPro" id="IPR033905">
    <property type="entry name" value="Secretory_peroxidase"/>
</dbReference>
<gene>
    <name evidence="21" type="ORF">MKW94_020917</name>
    <name evidence="20" type="ORF">MKW94_025286</name>
</gene>
<feature type="binding site" evidence="15">
    <location>
        <position position="76"/>
    </location>
    <ligand>
        <name>Ca(2+)</name>
        <dbReference type="ChEBI" id="CHEBI:29108"/>
        <label>1</label>
    </ligand>
</feature>
<evidence type="ECO:0000313" key="22">
    <source>
        <dbReference type="Proteomes" id="UP001177140"/>
    </source>
</evidence>
<evidence type="ECO:0000256" key="2">
    <source>
        <dbReference type="ARBA" id="ARBA00002322"/>
    </source>
</evidence>
<dbReference type="FunFam" id="1.10.420.10:FF:000007">
    <property type="entry name" value="Peroxidase"/>
    <property type="match status" value="1"/>
</dbReference>